<dbReference type="PROSITE" id="PS51186">
    <property type="entry name" value="GNAT"/>
    <property type="match status" value="1"/>
</dbReference>
<proteinExistence type="predicted"/>
<sequence length="241" mass="27915">MSDRLIDLGFAQLTYSEGDSSSIWNNALTNIILDSEQIKLIENAFNKLDRKPTIYFENSKILFPLKKSLDKLGYKFSFEDAWQFWKTNKIDGKYFDFVKQIENEKDLEIFLDTFNACYKKDDPQNPYGELGDYLNVARKVWSKYKRTNRLQYFVVFKGSEPVAVSTLTNFENIGYISNVGSLEKVRGEGFGKAATLFCVQESIKNGNDIHCLATEEGHYPNEFYKRIGFESRFNAIGMSKY</sequence>
<evidence type="ECO:0000313" key="3">
    <source>
        <dbReference type="Proteomes" id="UP000034603"/>
    </source>
</evidence>
<name>A0A0G0I4A3_9BACT</name>
<reference evidence="2 3" key="1">
    <citation type="journal article" date="2015" name="Nature">
        <title>rRNA introns, odd ribosomes, and small enigmatic genomes across a large radiation of phyla.</title>
        <authorList>
            <person name="Brown C.T."/>
            <person name="Hug L.A."/>
            <person name="Thomas B.C."/>
            <person name="Sharon I."/>
            <person name="Castelle C.J."/>
            <person name="Singh A."/>
            <person name="Wilkins M.J."/>
            <person name="Williams K.H."/>
            <person name="Banfield J.F."/>
        </authorList>
    </citation>
    <scope>NUCLEOTIDE SEQUENCE [LARGE SCALE GENOMIC DNA]</scope>
</reference>
<dbReference type="SUPFAM" id="SSF55729">
    <property type="entry name" value="Acyl-CoA N-acyltransferases (Nat)"/>
    <property type="match status" value="1"/>
</dbReference>
<feature type="domain" description="N-acetyltransferase" evidence="1">
    <location>
        <begin position="97"/>
        <end position="241"/>
    </location>
</feature>
<comment type="caution">
    <text evidence="2">The sequence shown here is derived from an EMBL/GenBank/DDBJ whole genome shotgun (WGS) entry which is preliminary data.</text>
</comment>
<accession>A0A0G0I4A3</accession>
<dbReference type="AlphaFoldDB" id="A0A0G0I4A3"/>
<dbReference type="InterPro" id="IPR000182">
    <property type="entry name" value="GNAT_dom"/>
</dbReference>
<evidence type="ECO:0000259" key="1">
    <source>
        <dbReference type="PROSITE" id="PS51186"/>
    </source>
</evidence>
<gene>
    <name evidence="2" type="ORF">US62_C0009G0011</name>
</gene>
<dbReference type="EMBL" id="LBTR01000009">
    <property type="protein sequence ID" value="KKQ45780.1"/>
    <property type="molecule type" value="Genomic_DNA"/>
</dbReference>
<dbReference type="GO" id="GO:0016747">
    <property type="term" value="F:acyltransferase activity, transferring groups other than amino-acyl groups"/>
    <property type="evidence" value="ECO:0007669"/>
    <property type="project" value="InterPro"/>
</dbReference>
<organism evidence="2 3">
    <name type="scientific">Candidatus Woesebacteria bacterium GW2011_GWA1_37_8</name>
    <dbReference type="NCBI Taxonomy" id="1618546"/>
    <lineage>
        <taxon>Bacteria</taxon>
        <taxon>Candidatus Woeseibacteriota</taxon>
    </lineage>
</organism>
<dbReference type="Proteomes" id="UP000034603">
    <property type="component" value="Unassembled WGS sequence"/>
</dbReference>
<dbReference type="InterPro" id="IPR016181">
    <property type="entry name" value="Acyl_CoA_acyltransferase"/>
</dbReference>
<protein>
    <recommendedName>
        <fullName evidence="1">N-acetyltransferase domain-containing protein</fullName>
    </recommendedName>
</protein>
<evidence type="ECO:0000313" key="2">
    <source>
        <dbReference type="EMBL" id="KKQ45780.1"/>
    </source>
</evidence>
<dbReference type="Gene3D" id="3.40.630.30">
    <property type="match status" value="1"/>
</dbReference>
<dbReference type="Pfam" id="PF00583">
    <property type="entry name" value="Acetyltransf_1"/>
    <property type="match status" value="1"/>
</dbReference>